<keyword evidence="4" id="KW-1185">Reference proteome</keyword>
<dbReference type="EMBL" id="JARGEQ010000091">
    <property type="protein sequence ID" value="MDF1586606.1"/>
    <property type="molecule type" value="Genomic_DNA"/>
</dbReference>
<dbReference type="InterPro" id="IPR057802">
    <property type="entry name" value="YqhI_dom"/>
</dbReference>
<dbReference type="GO" id="GO:0016787">
    <property type="term" value="F:hydrolase activity"/>
    <property type="evidence" value="ECO:0007669"/>
    <property type="project" value="UniProtKB-KW"/>
</dbReference>
<dbReference type="InterPro" id="IPR029058">
    <property type="entry name" value="AB_hydrolase_fold"/>
</dbReference>
<dbReference type="PANTHER" id="PTHR46623">
    <property type="entry name" value="CARBOXYMETHYLENEBUTENOLIDASE-RELATED"/>
    <property type="match status" value="1"/>
</dbReference>
<dbReference type="Pfam" id="PF23678">
    <property type="entry name" value="YqhI"/>
    <property type="match status" value="1"/>
</dbReference>
<protein>
    <submittedName>
        <fullName evidence="3">Dienelactone hydrolase family protein</fullName>
    </submittedName>
</protein>
<dbReference type="InterPro" id="IPR051049">
    <property type="entry name" value="Dienelactone_hydrolase-like"/>
</dbReference>
<evidence type="ECO:0000313" key="3">
    <source>
        <dbReference type="EMBL" id="MDF1586606.1"/>
    </source>
</evidence>
<keyword evidence="3" id="KW-0378">Hydrolase</keyword>
<organism evidence="3 4">
    <name type="scientific">Marinimicrococcus flavescens</name>
    <dbReference type="NCBI Taxonomy" id="3031815"/>
    <lineage>
        <taxon>Bacteria</taxon>
        <taxon>Pseudomonadati</taxon>
        <taxon>Pseudomonadota</taxon>
        <taxon>Alphaproteobacteria</taxon>
        <taxon>Geminicoccales</taxon>
        <taxon>Geminicoccaceae</taxon>
        <taxon>Marinimicrococcus</taxon>
    </lineage>
</organism>
<accession>A0AAP3XRG3</accession>
<dbReference type="RefSeq" id="WP_327789021.1">
    <property type="nucleotide sequence ID" value="NZ_JARGEQ010000091.1"/>
</dbReference>
<feature type="domain" description="YqhI" evidence="2">
    <location>
        <begin position="2"/>
        <end position="28"/>
    </location>
</feature>
<evidence type="ECO:0000259" key="2">
    <source>
        <dbReference type="Pfam" id="PF23678"/>
    </source>
</evidence>
<dbReference type="AlphaFoldDB" id="A0AAP3XRG3"/>
<feature type="domain" description="Dienelactone hydrolase" evidence="1">
    <location>
        <begin position="74"/>
        <end position="283"/>
    </location>
</feature>
<dbReference type="Gene3D" id="3.40.50.1820">
    <property type="entry name" value="alpha/beta hydrolase"/>
    <property type="match status" value="1"/>
</dbReference>
<dbReference type="Proteomes" id="UP001301140">
    <property type="component" value="Unassembled WGS sequence"/>
</dbReference>
<dbReference type="InterPro" id="IPR002925">
    <property type="entry name" value="Dienelactn_hydro"/>
</dbReference>
<dbReference type="PANTHER" id="PTHR46623:SF6">
    <property type="entry name" value="ALPHA_BETA-HYDROLASES SUPERFAMILY PROTEIN"/>
    <property type="match status" value="1"/>
</dbReference>
<dbReference type="Pfam" id="PF01738">
    <property type="entry name" value="DLH"/>
    <property type="match status" value="1"/>
</dbReference>
<name>A0AAP3XRG3_9PROT</name>
<proteinExistence type="predicted"/>
<gene>
    <name evidence="3" type="ORF">PZ740_09445</name>
</gene>
<reference evidence="3 4" key="1">
    <citation type="submission" date="2023-03" db="EMBL/GenBank/DDBJ databases">
        <title>YIM 152171 draft genome.</title>
        <authorList>
            <person name="Yang Z."/>
        </authorList>
    </citation>
    <scope>NUCLEOTIDE SEQUENCE [LARGE SCALE GENOMIC DNA]</scope>
    <source>
        <strain evidence="3 4">YIM 152171</strain>
    </source>
</reference>
<dbReference type="SUPFAM" id="SSF53474">
    <property type="entry name" value="alpha/beta-Hydrolases"/>
    <property type="match status" value="1"/>
</dbReference>
<evidence type="ECO:0000313" key="4">
    <source>
        <dbReference type="Proteomes" id="UP001301140"/>
    </source>
</evidence>
<evidence type="ECO:0000259" key="1">
    <source>
        <dbReference type="Pfam" id="PF01738"/>
    </source>
</evidence>
<sequence length="286" mass="30866">MNQRIIELFDRFTHGAMGRRAFLDRLAVLAGGTAAAQTLLSVLENDYAIAQTIPADDSRLRTERMTFEADGTRLEGYLAVPADDGPHPGVVVIHENRGLNPHIEDVTRRLAVAGFAALAPDFLSPEGGTPDDPDKARDMIGELDGEAVVAWARAAVAALRARQETTQAIGAMGFCWGGGVVGRLAAAEPGLQAAVVYYGRQPEAQAVASIEAPLLLHYAGLDERINAGIPAFEKALKDHGKTYELHVYEGVNHAFNNDTNAARYDKEAAETAWQRTTAFLHEHLES</sequence>
<comment type="caution">
    <text evidence="3">The sequence shown here is derived from an EMBL/GenBank/DDBJ whole genome shotgun (WGS) entry which is preliminary data.</text>
</comment>